<reference evidence="3 4" key="1">
    <citation type="submission" date="2020-12" db="EMBL/GenBank/DDBJ databases">
        <title>FDA dAtabase for Regulatory Grade micrObial Sequences (FDA-ARGOS): Supporting development and validation of Infectious Disease Dx tests.</title>
        <authorList>
            <person name="Sproer C."/>
            <person name="Gronow S."/>
            <person name="Severitt S."/>
            <person name="Schroder I."/>
            <person name="Tallon L."/>
            <person name="Sadzewicz L."/>
            <person name="Zhao X."/>
            <person name="Boylan J."/>
            <person name="Ott S."/>
            <person name="Bowen H."/>
            <person name="Vavikolanu K."/>
            <person name="Mehta A."/>
            <person name="Aluvathingal J."/>
            <person name="Nadendla S."/>
            <person name="Lowell S."/>
            <person name="Myers T."/>
            <person name="Yan Y."/>
            <person name="Sichtig H."/>
        </authorList>
    </citation>
    <scope>NUCLEOTIDE SEQUENCE [LARGE SCALE GENOMIC DNA]</scope>
    <source>
        <strain evidence="3 4">FDAARGOS_909</strain>
    </source>
</reference>
<dbReference type="CDD" id="cd00761">
    <property type="entry name" value="Glyco_tranf_GTA_type"/>
    <property type="match status" value="1"/>
</dbReference>
<dbReference type="Pfam" id="PF00535">
    <property type="entry name" value="Glycos_transf_2"/>
    <property type="match status" value="1"/>
</dbReference>
<dbReference type="InterPro" id="IPR029063">
    <property type="entry name" value="SAM-dependent_MTases_sf"/>
</dbReference>
<accession>A0A7T2S1D6</accession>
<dbReference type="Proteomes" id="UP000594778">
    <property type="component" value="Chromosome"/>
</dbReference>
<dbReference type="PANTHER" id="PTHR34203">
    <property type="entry name" value="METHYLTRANSFERASE, FKBM FAMILY PROTEIN"/>
    <property type="match status" value="1"/>
</dbReference>
<keyword evidence="3" id="KW-0808">Transferase</keyword>
<dbReference type="PANTHER" id="PTHR34203:SF15">
    <property type="entry name" value="SLL1173 PROTEIN"/>
    <property type="match status" value="1"/>
</dbReference>
<proteinExistence type="predicted"/>
<name>A0A7T2S1D6_DELAC</name>
<dbReference type="GO" id="GO:0008168">
    <property type="term" value="F:methyltransferase activity"/>
    <property type="evidence" value="ECO:0007669"/>
    <property type="project" value="UniProtKB-KW"/>
</dbReference>
<dbReference type="InterPro" id="IPR001173">
    <property type="entry name" value="Glyco_trans_2-like"/>
</dbReference>
<dbReference type="EMBL" id="CP065668">
    <property type="protein sequence ID" value="QPS07171.1"/>
    <property type="molecule type" value="Genomic_DNA"/>
</dbReference>
<feature type="domain" description="Methyltransferase FkbM" evidence="2">
    <location>
        <begin position="266"/>
        <end position="400"/>
    </location>
</feature>
<feature type="domain" description="Glycosyltransferase 2-like" evidence="1">
    <location>
        <begin position="44"/>
        <end position="111"/>
    </location>
</feature>
<organism evidence="3 4">
    <name type="scientific">Delftia acidovorans</name>
    <name type="common">Pseudomonas acidovorans</name>
    <name type="synonym">Comamonas acidovorans</name>
    <dbReference type="NCBI Taxonomy" id="80866"/>
    <lineage>
        <taxon>Bacteria</taxon>
        <taxon>Pseudomonadati</taxon>
        <taxon>Pseudomonadota</taxon>
        <taxon>Betaproteobacteria</taxon>
        <taxon>Burkholderiales</taxon>
        <taxon>Comamonadaceae</taxon>
        <taxon>Delftia</taxon>
    </lineage>
</organism>
<dbReference type="AlphaFoldDB" id="A0A7T2S1D6"/>
<gene>
    <name evidence="3" type="ORF">I6G66_23195</name>
</gene>
<dbReference type="InterPro" id="IPR052514">
    <property type="entry name" value="SAM-dependent_MTase"/>
</dbReference>
<dbReference type="Gene3D" id="3.40.50.150">
    <property type="entry name" value="Vaccinia Virus protein VP39"/>
    <property type="match status" value="1"/>
</dbReference>
<evidence type="ECO:0000313" key="4">
    <source>
        <dbReference type="Proteomes" id="UP000594778"/>
    </source>
</evidence>
<dbReference type="InterPro" id="IPR029044">
    <property type="entry name" value="Nucleotide-diphossugar_trans"/>
</dbReference>
<dbReference type="GO" id="GO:0032259">
    <property type="term" value="P:methylation"/>
    <property type="evidence" value="ECO:0007669"/>
    <property type="project" value="UniProtKB-KW"/>
</dbReference>
<dbReference type="SUPFAM" id="SSF53448">
    <property type="entry name" value="Nucleotide-diphospho-sugar transferases"/>
    <property type="match status" value="1"/>
</dbReference>
<evidence type="ECO:0000259" key="1">
    <source>
        <dbReference type="Pfam" id="PF00535"/>
    </source>
</evidence>
<dbReference type="SUPFAM" id="SSF53335">
    <property type="entry name" value="S-adenosyl-L-methionine-dependent methyltransferases"/>
    <property type="match status" value="1"/>
</dbReference>
<protein>
    <submittedName>
        <fullName evidence="3">FkbM family methyltransferase</fullName>
    </submittedName>
</protein>
<keyword evidence="3" id="KW-0489">Methyltransferase</keyword>
<dbReference type="RefSeq" id="WP_197954731.1">
    <property type="nucleotide sequence ID" value="NZ_CP065668.1"/>
</dbReference>
<dbReference type="Gene3D" id="3.90.550.10">
    <property type="entry name" value="Spore Coat Polysaccharide Biosynthesis Protein SpsA, Chain A"/>
    <property type="match status" value="1"/>
</dbReference>
<evidence type="ECO:0000259" key="2">
    <source>
        <dbReference type="Pfam" id="PF05050"/>
    </source>
</evidence>
<sequence>MVIPVGPGHEKLALRAKASVQQAVGHGMGAFDVVEVLCQDDSGGLGRSRARNLAVGQAGRMAADWIFFLDADDLMHPHAFEAVAGFLPGHDAVWGEIHESSPDGQHTLRRPDQIAPISDIEQILKNDPFLTLQMGHFVRTAVAMENPFDEEMDCGEDFKYYLQIWGRHCCTKIGQPLFFNVRGQSSTGPGSASSEDWRLAVNQVFTQFCLDNEVLVDVPLAGRVAKFQLSNPLDHIQNYLAHEIFFETKELIETLYLLPMNPRVIDVGSNIGNHALFWSCIADAAMVHCFEPVQSTAMQLQRNFEINGIDPSRYLVDTTAIGSAPGRAQLEHFDLSNQGASRIREQDQGDIEINSLDALLPDAQVDLLKIDVEGMELDVLAGARKLIERDRPMIMVEVANRLKGRFFAWTGQSGYRIHRVFEMVNASNYLLSPLELRPGFHEHGTVACRQVAAKLAFAPAQEPCGWSVAEFVGNRFAARQVAELQWVDAAGWQFVEVGTQRVLHQAAHWRDALAVAGDAHIVLPVQSLGRLNQAQLGQLLAQLPQAAFSIVGIMDARWNHVRQDCCIYRDLAGYVREANACGFKLLDYQNIPNKEAFELDYQLGNEITILDFAK</sequence>
<evidence type="ECO:0000313" key="3">
    <source>
        <dbReference type="EMBL" id="QPS07171.1"/>
    </source>
</evidence>
<dbReference type="Pfam" id="PF05050">
    <property type="entry name" value="Methyltransf_21"/>
    <property type="match status" value="1"/>
</dbReference>
<dbReference type="InterPro" id="IPR006342">
    <property type="entry name" value="FkbM_mtfrase"/>
</dbReference>
<dbReference type="NCBIfam" id="TIGR01444">
    <property type="entry name" value="fkbM_fam"/>
    <property type="match status" value="1"/>
</dbReference>